<evidence type="ECO:0000313" key="3">
    <source>
        <dbReference type="WBParaSite" id="BPAG_0001425901-mRNA-1"/>
    </source>
</evidence>
<keyword evidence="2" id="KW-1185">Reference proteome</keyword>
<dbReference type="Proteomes" id="UP000278627">
    <property type="component" value="Unassembled WGS sequence"/>
</dbReference>
<dbReference type="EMBL" id="UZAD01013548">
    <property type="protein sequence ID" value="VDN95372.1"/>
    <property type="molecule type" value="Genomic_DNA"/>
</dbReference>
<accession>A0A0N4TZ00</accession>
<dbReference type="WBParaSite" id="BPAG_0001425901-mRNA-1">
    <property type="protein sequence ID" value="BPAG_0001425901-mRNA-1"/>
    <property type="gene ID" value="BPAG_0001425901"/>
</dbReference>
<evidence type="ECO:0000313" key="1">
    <source>
        <dbReference type="EMBL" id="VDN95372.1"/>
    </source>
</evidence>
<gene>
    <name evidence="1" type="ORF">BPAG_LOCUS14187</name>
</gene>
<evidence type="ECO:0000313" key="2">
    <source>
        <dbReference type="Proteomes" id="UP000278627"/>
    </source>
</evidence>
<protein>
    <submittedName>
        <fullName evidence="3">Ovule protein</fullName>
    </submittedName>
</protein>
<name>A0A0N4TZ00_BRUPA</name>
<organism evidence="3">
    <name type="scientific">Brugia pahangi</name>
    <name type="common">Filarial nematode worm</name>
    <dbReference type="NCBI Taxonomy" id="6280"/>
    <lineage>
        <taxon>Eukaryota</taxon>
        <taxon>Metazoa</taxon>
        <taxon>Ecdysozoa</taxon>
        <taxon>Nematoda</taxon>
        <taxon>Chromadorea</taxon>
        <taxon>Rhabditida</taxon>
        <taxon>Spirurina</taxon>
        <taxon>Spiruromorpha</taxon>
        <taxon>Filarioidea</taxon>
        <taxon>Onchocercidae</taxon>
        <taxon>Brugia</taxon>
    </lineage>
</organism>
<reference evidence="3" key="1">
    <citation type="submission" date="2017-02" db="UniProtKB">
        <authorList>
            <consortium name="WormBaseParasite"/>
        </authorList>
    </citation>
    <scope>IDENTIFICATION</scope>
</reference>
<sequence>MQPAITTYSQQTTTIAQQSIHLKPKLSKPKLHQQNIRILANQASYAKFYHTFPFVSSQPL</sequence>
<proteinExistence type="predicted"/>
<reference evidence="1 2" key="2">
    <citation type="submission" date="2018-11" db="EMBL/GenBank/DDBJ databases">
        <authorList>
            <consortium name="Pathogen Informatics"/>
        </authorList>
    </citation>
    <scope>NUCLEOTIDE SEQUENCE [LARGE SCALE GENOMIC DNA]</scope>
</reference>
<dbReference type="AlphaFoldDB" id="A0A0N4TZ00"/>